<reference evidence="1 2" key="1">
    <citation type="submission" date="2021-01" db="EMBL/GenBank/DDBJ databases">
        <title>WGS of actinomycetes isolated from Thailand.</title>
        <authorList>
            <person name="Thawai C."/>
        </authorList>
    </citation>
    <scope>NUCLEOTIDE SEQUENCE [LARGE SCALE GENOMIC DNA]</scope>
    <source>
        <strain evidence="1 2">CA3R110</strain>
    </source>
</reference>
<gene>
    <name evidence="1" type="ORF">JK364_50610</name>
</gene>
<evidence type="ECO:0008006" key="3">
    <source>
        <dbReference type="Google" id="ProtNLM"/>
    </source>
</evidence>
<organism evidence="1 2">
    <name type="scientific">Streptomyces endocoffeicus</name>
    <dbReference type="NCBI Taxonomy" id="2898945"/>
    <lineage>
        <taxon>Bacteria</taxon>
        <taxon>Bacillati</taxon>
        <taxon>Actinomycetota</taxon>
        <taxon>Actinomycetes</taxon>
        <taxon>Kitasatosporales</taxon>
        <taxon>Streptomycetaceae</taxon>
        <taxon>Streptomyces</taxon>
    </lineage>
</organism>
<name>A0ABS1Q745_9ACTN</name>
<dbReference type="EMBL" id="JAERRG010000052">
    <property type="protein sequence ID" value="MBL1120492.1"/>
    <property type="molecule type" value="Genomic_DNA"/>
</dbReference>
<protein>
    <recommendedName>
        <fullName evidence="3">Restriction endonuclease</fullName>
    </recommendedName>
</protein>
<keyword evidence="2" id="KW-1185">Reference proteome</keyword>
<evidence type="ECO:0000313" key="1">
    <source>
        <dbReference type="EMBL" id="MBL1120492.1"/>
    </source>
</evidence>
<comment type="caution">
    <text evidence="1">The sequence shown here is derived from an EMBL/GenBank/DDBJ whole genome shotgun (WGS) entry which is preliminary data.</text>
</comment>
<dbReference type="RefSeq" id="WP_201858252.1">
    <property type="nucleotide sequence ID" value="NZ_JAERRG010000052.1"/>
</dbReference>
<accession>A0ABS1Q745</accession>
<dbReference type="Proteomes" id="UP000621510">
    <property type="component" value="Unassembled WGS sequence"/>
</dbReference>
<evidence type="ECO:0000313" key="2">
    <source>
        <dbReference type="Proteomes" id="UP000621510"/>
    </source>
</evidence>
<proteinExistence type="predicted"/>
<sequence length="312" mass="33980">MSTATARAIRPPAPAAADLAAAHGNRVTAFATARERRGTDQPCAWELVSLAGLAPEPRAAVAWIVAEAIMRDRYGRRTQDFALWRSFALGQITTLDDRQRRLLTTFATPVFKPQAAGAKKHHGVAGHVGEWLWYLLHEESPHPQGWLNAHLSVPKVNVNDGGADGLIIHRTTAGQTPELVFRLWEMKKFTGQDNSLSATVTGAFQQMKSSGDLYVMSISGWGDRALTNDPELGDFVASMLDLWIDGDQASGAGVSVATNTAAVPDPPRRAFSTAHQHLDHLKHSGQLEGLVIAIDDFEDFARHVQELVWSAL</sequence>